<proteinExistence type="predicted"/>
<evidence type="ECO:0000313" key="3">
    <source>
        <dbReference type="EMBL" id="ODV63753.1"/>
    </source>
</evidence>
<dbReference type="Proteomes" id="UP000095038">
    <property type="component" value="Unassembled WGS sequence"/>
</dbReference>
<feature type="region of interest" description="Disordered" evidence="1">
    <location>
        <begin position="231"/>
        <end position="277"/>
    </location>
</feature>
<feature type="domain" description="F-box" evidence="2">
    <location>
        <begin position="376"/>
        <end position="421"/>
    </location>
</feature>
<feature type="region of interest" description="Disordered" evidence="1">
    <location>
        <begin position="306"/>
        <end position="375"/>
    </location>
</feature>
<dbReference type="InterPro" id="IPR001810">
    <property type="entry name" value="F-box_dom"/>
</dbReference>
<dbReference type="GeneID" id="30968896"/>
<name>A0A1D2VQ57_9ASCO</name>
<organism evidence="3 4">
    <name type="scientific">Ascoidea rubescens DSM 1968</name>
    <dbReference type="NCBI Taxonomy" id="1344418"/>
    <lineage>
        <taxon>Eukaryota</taxon>
        <taxon>Fungi</taxon>
        <taxon>Dikarya</taxon>
        <taxon>Ascomycota</taxon>
        <taxon>Saccharomycotina</taxon>
        <taxon>Saccharomycetes</taxon>
        <taxon>Ascoideaceae</taxon>
        <taxon>Ascoidea</taxon>
    </lineage>
</organism>
<dbReference type="RefSeq" id="XP_020050060.1">
    <property type="nucleotide sequence ID" value="XM_020195260.1"/>
</dbReference>
<evidence type="ECO:0000256" key="1">
    <source>
        <dbReference type="SAM" id="MobiDB-lite"/>
    </source>
</evidence>
<reference evidence="4" key="1">
    <citation type="submission" date="2016-05" db="EMBL/GenBank/DDBJ databases">
        <title>Comparative genomics of biotechnologically important yeasts.</title>
        <authorList>
            <consortium name="DOE Joint Genome Institute"/>
            <person name="Riley R."/>
            <person name="Haridas S."/>
            <person name="Wolfe K.H."/>
            <person name="Lopes M.R."/>
            <person name="Hittinger C.T."/>
            <person name="Goker M."/>
            <person name="Salamov A."/>
            <person name="Wisecaver J."/>
            <person name="Long T.M."/>
            <person name="Aerts A.L."/>
            <person name="Barry K."/>
            <person name="Choi C."/>
            <person name="Clum A."/>
            <person name="Coughlan A.Y."/>
            <person name="Deshpande S."/>
            <person name="Douglass A.P."/>
            <person name="Hanson S.J."/>
            <person name="Klenk H.-P."/>
            <person name="Labutti K."/>
            <person name="Lapidus A."/>
            <person name="Lindquist E."/>
            <person name="Lipzen A."/>
            <person name="Meier-Kolthoff J.P."/>
            <person name="Ohm R.A."/>
            <person name="Otillar R.P."/>
            <person name="Pangilinan J."/>
            <person name="Peng Y."/>
            <person name="Rokas A."/>
            <person name="Rosa C.A."/>
            <person name="Scheuner C."/>
            <person name="Sibirny A.A."/>
            <person name="Slot J.C."/>
            <person name="Stielow J.B."/>
            <person name="Sun H."/>
            <person name="Kurtzman C.P."/>
            <person name="Blackwell M."/>
            <person name="Grigoriev I.V."/>
            <person name="Jeffries T.W."/>
        </authorList>
    </citation>
    <scope>NUCLEOTIDE SEQUENCE [LARGE SCALE GENOMIC DNA]</scope>
    <source>
        <strain evidence="4">DSM 1968</strain>
    </source>
</reference>
<keyword evidence="4" id="KW-1185">Reference proteome</keyword>
<dbReference type="Pfam" id="PF12937">
    <property type="entry name" value="F-box-like"/>
    <property type="match status" value="1"/>
</dbReference>
<dbReference type="InterPro" id="IPR036047">
    <property type="entry name" value="F-box-like_dom_sf"/>
</dbReference>
<evidence type="ECO:0000313" key="4">
    <source>
        <dbReference type="Proteomes" id="UP000095038"/>
    </source>
</evidence>
<sequence length="1960" mass="224538">MNFSVASGLDLIELPENNRRKTPQKISALSIHNATLSPTAVFSHQLTHLTQAFVLHQHPQSIFQMPHHTNHNSSSTSDHTSNHTNIDIQKNISISAIPKSSSNNLAQLSIYNKSSSSPSSSFFNHIIQNNSTNINSKIASCLAFPHLSLTHPNNINIQTTPNQSPKVNTNPIDKPPIIRSVSLSCSDSDIIIVSDSDSNSGSEATLNSTFFSNLILPQVKNHSGQQTLITHPENKQIYSSDSSDIEPINISESDDDNNDNDNDNDNDTDFISNFPNTTQNSNQLKSYIVSFRYDLKRFLKFQQKLPEKQKKEKQQKKIVTQQKKPINKKKNINKKKKNINKKKKTNNNNNNNINNINNKKKKISNNNKKMSSKKKKIPLADLPKDILRKVISYLNQYDLRRLAAANKRLYSFSLEKLYRNILIRGNFARHQFQYIVSATNRENYFIQRRETNAVLSNKQKKKEHIIMPIFARGLYLDSNFTYVSPNHLKSLFSSLSNNPSLSNLTKMIVVSSYDELNSIQTGNLFSILENLKDLFYLYIYNFGSHYNSFPRNKNGIHLYNNYFQNINKFKYNLLVQNPDLFHNLRNLSDNFIGFPRTLKLNFLNFQYLTEITLFLNWKSTSSTNGQSQDDFTNYILALNDLKNFSNVKCLIINNYFDNINDHIDEFTDSNLISSISSCTCSDSEIHNINYNDECSSGSNINNETDNDPNIIGKNKSESESGSVSQNETETDTEFCNIENGTRIKTKSRTSLEKIPLKIQKNLSNNLIPYKETLLEDNKEQFSSSSSPILVDISDDTSIIDISDDEDGKKSAIEFFGNVVSLPDTGASGSDSDGIELIDYDYLINENIKKINNLDPDLDSDSSFSSFHSVMVDSSSIKLLSEINTFKNETITLNPGNSDDIEDISVPQNSPKHNSQIKKHFQEPTNEDIGNQSTNGIHNFSFNNRNDNLVETGNKSLKNSISDCIEVLNILAQKKFNFNNLNTLILKNFHVQNRSKISRESDIINEKPVSSDLDNSNGQLQNSDTNVISSSNHSNFLKNTEGNNTMNKEKKGQKIYTKALGSLFSLLKNLTKKLLSVSLRKFELNVYCLSEYCSLNLGNCDAKHISSFKKDKNTNNKINKSLSRCQCDLFFLYVTENLVSEFVNLKRLALRFNIYNNNISEFYDLNNGDVFYKNLNQLNNSDILMLNGDAFFYDYKENNNFKASGSSLKQYVAPDNSFISSIGSCTVFSDFEFAENKLDLNESLPVFFDDTNFIDDEDKSDFFGSYRIQHDNTLEVDAFDFLSSNCTGVGSQTIYKNEKILPWKDSNILFVNSSFEDPGKSESQNLFKMPKNTNVIDQTSKSVSDCDSDNYTEILEVDARYTLSFKYIQNFYIIIQNSISKLDQLEYLYFNAFNSDLLSNWPLKTMSKSQLKQTEMKDLDVGLKMVGITLSKTETINCNLNFEGLNCELSKLKLPSYHNPNIDESMSLLKKENKKAKVDDYTKLTGSFTDNNNYMNNEKDTLTNFHENDDISLSLGCKDKISCNNRSSTGSTSSDCESISNFIATEKLKDTSPLNVIEQHHSAFYNKKFSKINKAENYPNRLSGQKNVFKFFSQFNENAHESLNKGNSIDFVDTSNISFNYGQSNLLLETFNPLNIGKSEIFSSSSNNQSSSSISVFTNNNLELQEISPTSTQTFDNKTPRLIDEDFEFNDYESEFEFLDKEIDLRVKEDMDENQTGVNENSIFDKYKIKYMNGFADNFSEKNLFEISYNLKENFSKAYNYYFTSFFDPLISSFHKLRFLILPNFIQQFFITNIEMLKTFLKSCKCYHCKLTRRKLKRLIIPYKSDSSQKLLDFYKRLIAEVQANLNASNFENEINLNYLIFARCFSYDIKNSVKEELYDTHRKLLANPNFNEYELFVTLFIHSLKEYLSYFVNSFPNLKLVVLNGIYFKVVSKIVQNENGVDIEKRFFEPVLDNCYDYKH</sequence>
<dbReference type="EMBL" id="KV454475">
    <property type="protein sequence ID" value="ODV63753.1"/>
    <property type="molecule type" value="Genomic_DNA"/>
</dbReference>
<feature type="compositionally biased region" description="Basic residues" evidence="1">
    <location>
        <begin position="325"/>
        <end position="345"/>
    </location>
</feature>
<dbReference type="SUPFAM" id="SSF81383">
    <property type="entry name" value="F-box domain"/>
    <property type="match status" value="1"/>
</dbReference>
<feature type="compositionally biased region" description="Low complexity" evidence="1">
    <location>
        <begin position="346"/>
        <end position="357"/>
    </location>
</feature>
<protein>
    <recommendedName>
        <fullName evidence="2">F-box domain-containing protein</fullName>
    </recommendedName>
</protein>
<feature type="region of interest" description="Disordered" evidence="1">
    <location>
        <begin position="696"/>
        <end position="731"/>
    </location>
</feature>
<dbReference type="PROSITE" id="PS50181">
    <property type="entry name" value="FBOX"/>
    <property type="match status" value="1"/>
</dbReference>
<gene>
    <name evidence="3" type="ORF">ASCRUDRAFT_98514</name>
</gene>
<feature type="compositionally biased region" description="Acidic residues" evidence="1">
    <location>
        <begin position="252"/>
        <end position="268"/>
    </location>
</feature>
<accession>A0A1D2VQ57</accession>
<evidence type="ECO:0000259" key="2">
    <source>
        <dbReference type="PROSITE" id="PS50181"/>
    </source>
</evidence>
<dbReference type="InParanoid" id="A0A1D2VQ57"/>